<dbReference type="GO" id="GO:0016176">
    <property type="term" value="F:superoxide-generating NADPH oxidase activator activity"/>
    <property type="evidence" value="ECO:0007669"/>
    <property type="project" value="TreeGrafter"/>
</dbReference>
<dbReference type="CDD" id="cd12024">
    <property type="entry name" value="SH3_NoxO1_2"/>
    <property type="match status" value="1"/>
</dbReference>
<sequence length="496" mass="57121">MRQQMPEVRRHPLEAKAVGVLQHGKLKINIFSIQWSDHNDILIYRKYEDFKKMNRELRKKYPLESGLLRKSDNMIPKLRDVPIFRKNRNTSRFIERLKLLENYCQQLLTTDEKISCCDVVMAFFTPNNSDLNPNFPQCSLVIVPPESGEEQKQQPKQVPKPPATEPIVSQMYLCIEDHETKDTKNRPFQVKCNEHLGVLIKENSGWWLVENEEKRVAWFPAPFLKALEKEDDAESVNSNDEGMRYYSSMAYKAMNWDEVSIPRGVLVDVIEKSNNGWWLIRYNGKTGFVPAMYLKPYQKCHQLQLMKNYGTFPSTSDLFKASSQLDLSRPSDSWRTVNMDITGKTGNLERVEAEKLDRRKSRSISGLPFSTTYGFYPNSVESVPRDHAVEVCQPLGTGQKPTRNSQIRGAIRKPNVVSETSIQKPPRSPPQRNEFKEQGLPKESPNKAEPSTEQSIPHPPRTPLMPQRPKPHEILHKCTTVTKKALQMNDGTINQG</sequence>
<dbReference type="SMART" id="SM00326">
    <property type="entry name" value="SH3"/>
    <property type="match status" value="2"/>
</dbReference>
<evidence type="ECO:0000259" key="4">
    <source>
        <dbReference type="PROSITE" id="PS50002"/>
    </source>
</evidence>
<dbReference type="Pfam" id="PF14604">
    <property type="entry name" value="SH3_9"/>
    <property type="match status" value="1"/>
</dbReference>
<dbReference type="InterPro" id="IPR051228">
    <property type="entry name" value="NADPH_Oxidase/PX-Domain"/>
</dbReference>
<name>A0AAV2ZMD2_PYXAD</name>
<dbReference type="PROSITE" id="PS50195">
    <property type="entry name" value="PX"/>
    <property type="match status" value="1"/>
</dbReference>
<dbReference type="PANTHER" id="PTHR15706:SF25">
    <property type="entry name" value="NADPH OXIDASE ORGANIZER 1"/>
    <property type="match status" value="1"/>
</dbReference>
<protein>
    <recommendedName>
        <fullName evidence="8">NADPH oxidase organizer 1</fullName>
    </recommendedName>
</protein>
<dbReference type="PANTHER" id="PTHR15706">
    <property type="entry name" value="SH3 MULTIPLE DOMAIN"/>
    <property type="match status" value="1"/>
</dbReference>
<accession>A0AAV2ZMD2</accession>
<dbReference type="SMART" id="SM00312">
    <property type="entry name" value="PX"/>
    <property type="match status" value="1"/>
</dbReference>
<feature type="region of interest" description="Disordered" evidence="3">
    <location>
        <begin position="394"/>
        <end position="474"/>
    </location>
</feature>
<dbReference type="GO" id="GO:0035091">
    <property type="term" value="F:phosphatidylinositol binding"/>
    <property type="evidence" value="ECO:0007669"/>
    <property type="project" value="InterPro"/>
</dbReference>
<feature type="domain" description="SH3" evidence="4">
    <location>
        <begin position="167"/>
        <end position="229"/>
    </location>
</feature>
<feature type="compositionally biased region" description="Basic and acidic residues" evidence="3">
    <location>
        <begin position="433"/>
        <end position="446"/>
    </location>
</feature>
<dbReference type="SUPFAM" id="SSF64268">
    <property type="entry name" value="PX domain"/>
    <property type="match status" value="1"/>
</dbReference>
<evidence type="ECO:0000256" key="2">
    <source>
        <dbReference type="PROSITE-ProRule" id="PRU00192"/>
    </source>
</evidence>
<feature type="domain" description="SH3" evidence="4">
    <location>
        <begin position="240"/>
        <end position="299"/>
    </location>
</feature>
<dbReference type="GO" id="GO:0005737">
    <property type="term" value="C:cytoplasm"/>
    <property type="evidence" value="ECO:0007669"/>
    <property type="project" value="TreeGrafter"/>
</dbReference>
<dbReference type="Gene3D" id="3.30.1520.10">
    <property type="entry name" value="Phox-like domain"/>
    <property type="match status" value="1"/>
</dbReference>
<dbReference type="Pfam" id="PF00787">
    <property type="entry name" value="PX"/>
    <property type="match status" value="1"/>
</dbReference>
<evidence type="ECO:0000259" key="5">
    <source>
        <dbReference type="PROSITE" id="PS50195"/>
    </source>
</evidence>
<dbReference type="InterPro" id="IPR036028">
    <property type="entry name" value="SH3-like_dom_sf"/>
</dbReference>
<dbReference type="AlphaFoldDB" id="A0AAV2ZMD2"/>
<dbReference type="EMBL" id="DYDO01000008">
    <property type="protein sequence ID" value="DBA19319.1"/>
    <property type="molecule type" value="Genomic_DNA"/>
</dbReference>
<dbReference type="InterPro" id="IPR035758">
    <property type="entry name" value="NoxO1_SH3_2"/>
</dbReference>
<keyword evidence="1 2" id="KW-0728">SH3 domain</keyword>
<dbReference type="FunFam" id="3.30.1520.10:FF:000040">
    <property type="entry name" value="NADPH oxidase organizer 1"/>
    <property type="match status" value="1"/>
</dbReference>
<comment type="caution">
    <text evidence="6">The sequence shown here is derived from an EMBL/GenBank/DDBJ whole genome shotgun (WGS) entry which is preliminary data.</text>
</comment>
<gene>
    <name evidence="6" type="ORF">GDO54_015177</name>
</gene>
<dbReference type="FunFam" id="2.30.30.40:FF:000219">
    <property type="entry name" value="NADPH oxidase organizer 1"/>
    <property type="match status" value="1"/>
</dbReference>
<feature type="domain" description="PX" evidence="5">
    <location>
        <begin position="1"/>
        <end position="131"/>
    </location>
</feature>
<evidence type="ECO:0000256" key="3">
    <source>
        <dbReference type="SAM" id="MobiDB-lite"/>
    </source>
</evidence>
<proteinExistence type="predicted"/>
<dbReference type="InterPro" id="IPR036871">
    <property type="entry name" value="PX_dom_sf"/>
</dbReference>
<dbReference type="Gene3D" id="2.30.30.40">
    <property type="entry name" value="SH3 Domains"/>
    <property type="match status" value="2"/>
</dbReference>
<dbReference type="SUPFAM" id="SSF50044">
    <property type="entry name" value="SH3-domain"/>
    <property type="match status" value="2"/>
</dbReference>
<dbReference type="GO" id="GO:0042554">
    <property type="term" value="P:superoxide anion generation"/>
    <property type="evidence" value="ECO:0007669"/>
    <property type="project" value="TreeGrafter"/>
</dbReference>
<reference evidence="6" key="1">
    <citation type="thesis" date="2020" institute="ProQuest LLC" country="789 East Eisenhower Parkway, Ann Arbor, MI, USA">
        <title>Comparative Genomics and Chromosome Evolution.</title>
        <authorList>
            <person name="Mudd A.B."/>
        </authorList>
    </citation>
    <scope>NUCLEOTIDE SEQUENCE</scope>
    <source>
        <strain evidence="6">1538</strain>
        <tissue evidence="6">Blood</tissue>
    </source>
</reference>
<evidence type="ECO:0008006" key="8">
    <source>
        <dbReference type="Google" id="ProtNLM"/>
    </source>
</evidence>
<keyword evidence="7" id="KW-1185">Reference proteome</keyword>
<evidence type="ECO:0000313" key="7">
    <source>
        <dbReference type="Proteomes" id="UP001181693"/>
    </source>
</evidence>
<evidence type="ECO:0000256" key="1">
    <source>
        <dbReference type="ARBA" id="ARBA00022443"/>
    </source>
</evidence>
<dbReference type="Proteomes" id="UP001181693">
    <property type="component" value="Unassembled WGS sequence"/>
</dbReference>
<organism evidence="6 7">
    <name type="scientific">Pyxicephalus adspersus</name>
    <name type="common">African bullfrog</name>
    <dbReference type="NCBI Taxonomy" id="30357"/>
    <lineage>
        <taxon>Eukaryota</taxon>
        <taxon>Metazoa</taxon>
        <taxon>Chordata</taxon>
        <taxon>Craniata</taxon>
        <taxon>Vertebrata</taxon>
        <taxon>Euteleostomi</taxon>
        <taxon>Amphibia</taxon>
        <taxon>Batrachia</taxon>
        <taxon>Anura</taxon>
        <taxon>Neobatrachia</taxon>
        <taxon>Ranoidea</taxon>
        <taxon>Pyxicephalidae</taxon>
        <taxon>Pyxicephalinae</taxon>
        <taxon>Pyxicephalus</taxon>
    </lineage>
</organism>
<feature type="compositionally biased region" description="Pro residues" evidence="3">
    <location>
        <begin position="457"/>
        <end position="468"/>
    </location>
</feature>
<dbReference type="PROSITE" id="PS50002">
    <property type="entry name" value="SH3"/>
    <property type="match status" value="2"/>
</dbReference>
<dbReference type="InterPro" id="IPR001683">
    <property type="entry name" value="PX_dom"/>
</dbReference>
<evidence type="ECO:0000313" key="6">
    <source>
        <dbReference type="EMBL" id="DBA19319.1"/>
    </source>
</evidence>
<dbReference type="InterPro" id="IPR001452">
    <property type="entry name" value="SH3_domain"/>
</dbReference>